<protein>
    <submittedName>
        <fullName evidence="2">Uncharacterized protein</fullName>
    </submittedName>
</protein>
<reference evidence="2 3" key="1">
    <citation type="submission" date="2019-03" db="EMBL/GenBank/DDBJ databases">
        <title>First draft genome of Liparis tanakae, snailfish: a comprehensive survey of snailfish specific genes.</title>
        <authorList>
            <person name="Kim W."/>
            <person name="Song I."/>
            <person name="Jeong J.-H."/>
            <person name="Kim D."/>
            <person name="Kim S."/>
            <person name="Ryu S."/>
            <person name="Song J.Y."/>
            <person name="Lee S.K."/>
        </authorList>
    </citation>
    <scope>NUCLEOTIDE SEQUENCE [LARGE SCALE GENOMIC DNA]</scope>
    <source>
        <tissue evidence="2">Muscle</tissue>
    </source>
</reference>
<comment type="caution">
    <text evidence="2">The sequence shown here is derived from an EMBL/GenBank/DDBJ whole genome shotgun (WGS) entry which is preliminary data.</text>
</comment>
<dbReference type="AlphaFoldDB" id="A0A4Z2JDK1"/>
<evidence type="ECO:0000256" key="1">
    <source>
        <dbReference type="SAM" id="MobiDB-lite"/>
    </source>
</evidence>
<keyword evidence="3" id="KW-1185">Reference proteome</keyword>
<evidence type="ECO:0000313" key="3">
    <source>
        <dbReference type="Proteomes" id="UP000314294"/>
    </source>
</evidence>
<gene>
    <name evidence="2" type="ORF">EYF80_001515</name>
</gene>
<feature type="region of interest" description="Disordered" evidence="1">
    <location>
        <begin position="236"/>
        <end position="266"/>
    </location>
</feature>
<feature type="compositionally biased region" description="Basic and acidic residues" evidence="1">
    <location>
        <begin position="243"/>
        <end position="255"/>
    </location>
</feature>
<feature type="region of interest" description="Disordered" evidence="1">
    <location>
        <begin position="167"/>
        <end position="195"/>
    </location>
</feature>
<sequence>MQSCRDKDREGAVCGQACFSSTWSVTVAVRPSDALKQPELEINPELSGSSTRVGALHRMVPPAALVKKRKGRCSPLFPRSPSVVKTEWRVPRGDHVSEQKQADRAPGRQTRRWCSCSGGLEALESQIRTNKSPFQCQIILSSSPCAVPVRLSVWVCGPAVAHWSGAAGKQAEHREESGLATPGSAKGDLPSGKHAQNMRAGMEAVLLTHGGRMGVCECCELKLCTSHNDLWQSSIRPGGEGFDQEHGTQVRGEGHKKSKEVGGGGG</sequence>
<dbReference type="EMBL" id="SRLO01000006">
    <property type="protein sequence ID" value="TNN88299.1"/>
    <property type="molecule type" value="Genomic_DNA"/>
</dbReference>
<dbReference type="Proteomes" id="UP000314294">
    <property type="component" value="Unassembled WGS sequence"/>
</dbReference>
<accession>A0A4Z2JDK1</accession>
<organism evidence="2 3">
    <name type="scientific">Liparis tanakae</name>
    <name type="common">Tanaka's snailfish</name>
    <dbReference type="NCBI Taxonomy" id="230148"/>
    <lineage>
        <taxon>Eukaryota</taxon>
        <taxon>Metazoa</taxon>
        <taxon>Chordata</taxon>
        <taxon>Craniata</taxon>
        <taxon>Vertebrata</taxon>
        <taxon>Euteleostomi</taxon>
        <taxon>Actinopterygii</taxon>
        <taxon>Neopterygii</taxon>
        <taxon>Teleostei</taxon>
        <taxon>Neoteleostei</taxon>
        <taxon>Acanthomorphata</taxon>
        <taxon>Eupercaria</taxon>
        <taxon>Perciformes</taxon>
        <taxon>Cottioidei</taxon>
        <taxon>Cottales</taxon>
        <taxon>Liparidae</taxon>
        <taxon>Liparis</taxon>
    </lineage>
</organism>
<name>A0A4Z2JDK1_9TELE</name>
<evidence type="ECO:0000313" key="2">
    <source>
        <dbReference type="EMBL" id="TNN88299.1"/>
    </source>
</evidence>
<proteinExistence type="predicted"/>